<dbReference type="Proteomes" id="UP001054945">
    <property type="component" value="Unassembled WGS sequence"/>
</dbReference>
<accession>A0AAV4WRD7</accession>
<proteinExistence type="predicted"/>
<gene>
    <name evidence="1" type="ORF">CEXT_199251</name>
</gene>
<dbReference type="EMBL" id="BPLR01016659">
    <property type="protein sequence ID" value="GIY85476.1"/>
    <property type="molecule type" value="Genomic_DNA"/>
</dbReference>
<evidence type="ECO:0000313" key="1">
    <source>
        <dbReference type="EMBL" id="GIY85476.1"/>
    </source>
</evidence>
<comment type="caution">
    <text evidence="1">The sequence shown here is derived from an EMBL/GenBank/DDBJ whole genome shotgun (WGS) entry which is preliminary data.</text>
</comment>
<name>A0AAV4WRD7_CAEEX</name>
<evidence type="ECO:0000313" key="2">
    <source>
        <dbReference type="Proteomes" id="UP001054945"/>
    </source>
</evidence>
<protein>
    <submittedName>
        <fullName evidence="1">Uncharacterized protein</fullName>
    </submittedName>
</protein>
<sequence>MMGLMHNILRNSPQITGCPTTSRTELFTGTSTIFSNPLLRLESSGVKDLERSMCSTGQQPITVSHTDEEQVQLVRALLIRVSYLQRRRLTD</sequence>
<dbReference type="AlphaFoldDB" id="A0AAV4WRD7"/>
<organism evidence="1 2">
    <name type="scientific">Caerostris extrusa</name>
    <name type="common">Bark spider</name>
    <name type="synonym">Caerostris bankana</name>
    <dbReference type="NCBI Taxonomy" id="172846"/>
    <lineage>
        <taxon>Eukaryota</taxon>
        <taxon>Metazoa</taxon>
        <taxon>Ecdysozoa</taxon>
        <taxon>Arthropoda</taxon>
        <taxon>Chelicerata</taxon>
        <taxon>Arachnida</taxon>
        <taxon>Araneae</taxon>
        <taxon>Araneomorphae</taxon>
        <taxon>Entelegynae</taxon>
        <taxon>Araneoidea</taxon>
        <taxon>Araneidae</taxon>
        <taxon>Caerostris</taxon>
    </lineage>
</organism>
<reference evidence="1 2" key="1">
    <citation type="submission" date="2021-06" db="EMBL/GenBank/DDBJ databases">
        <title>Caerostris extrusa draft genome.</title>
        <authorList>
            <person name="Kono N."/>
            <person name="Arakawa K."/>
        </authorList>
    </citation>
    <scope>NUCLEOTIDE SEQUENCE [LARGE SCALE GENOMIC DNA]</scope>
</reference>
<keyword evidence="2" id="KW-1185">Reference proteome</keyword>